<proteinExistence type="predicted"/>
<protein>
    <submittedName>
        <fullName evidence="1">Uncharacterized protein</fullName>
    </submittedName>
</protein>
<dbReference type="EMBL" id="CP023777">
    <property type="protein sequence ID" value="ATL49589.1"/>
    <property type="molecule type" value="Genomic_DNA"/>
</dbReference>
<accession>A0A291QZY7</accession>
<dbReference type="Proteomes" id="UP000220133">
    <property type="component" value="Chromosome"/>
</dbReference>
<dbReference type="PROSITE" id="PS51257">
    <property type="entry name" value="PROKAR_LIPOPROTEIN"/>
    <property type="match status" value="1"/>
</dbReference>
<evidence type="ECO:0000313" key="2">
    <source>
        <dbReference type="Proteomes" id="UP000220133"/>
    </source>
</evidence>
<gene>
    <name evidence="1" type="ORF">COR50_21760</name>
</gene>
<dbReference type="AlphaFoldDB" id="A0A291QZY7"/>
<evidence type="ECO:0000313" key="1">
    <source>
        <dbReference type="EMBL" id="ATL49589.1"/>
    </source>
</evidence>
<reference evidence="1 2" key="1">
    <citation type="submission" date="2017-10" db="EMBL/GenBank/DDBJ databases">
        <title>Paenichitinophaga pekingensis gen. nov., sp. nov., isolated from activated sludge.</title>
        <authorList>
            <person name="Jin D."/>
            <person name="Kong X."/>
            <person name="Deng Y."/>
            <person name="Bai Z."/>
        </authorList>
    </citation>
    <scope>NUCLEOTIDE SEQUENCE [LARGE SCALE GENOMIC DNA]</scope>
    <source>
        <strain evidence="1 2">13</strain>
    </source>
</reference>
<dbReference type="KEGG" id="cbae:COR50_21760"/>
<organism evidence="1 2">
    <name type="scientific">Chitinophaga caeni</name>
    <dbReference type="NCBI Taxonomy" id="2029983"/>
    <lineage>
        <taxon>Bacteria</taxon>
        <taxon>Pseudomonadati</taxon>
        <taxon>Bacteroidota</taxon>
        <taxon>Chitinophagia</taxon>
        <taxon>Chitinophagales</taxon>
        <taxon>Chitinophagaceae</taxon>
        <taxon>Chitinophaga</taxon>
    </lineage>
</organism>
<sequence length="153" mass="17594">MNIQRPKKSINLLLTVLVMVFVVSCEAQKKTKVVEIFMGVQMVDKNYNYSDESVFKLDNIEYSLRSKAIYDTSGDIQQLIIYKPGGALEYNKLQLLEDENLMIYYDIPLHQSFTYAGGTILKSEEGKIDVIKITEDYLINKTGGDKVQFYKLK</sequence>
<name>A0A291QZY7_9BACT</name>
<keyword evidence="2" id="KW-1185">Reference proteome</keyword>